<feature type="region of interest" description="Disordered" evidence="1">
    <location>
        <begin position="1"/>
        <end position="63"/>
    </location>
</feature>
<evidence type="ECO:0000256" key="1">
    <source>
        <dbReference type="SAM" id="MobiDB-lite"/>
    </source>
</evidence>
<evidence type="ECO:0000313" key="2">
    <source>
        <dbReference type="EMBL" id="KAL1870226.1"/>
    </source>
</evidence>
<gene>
    <name evidence="2" type="ORF">Daus18300_005291</name>
</gene>
<accession>A0ABR3X2Q2</accession>
<dbReference type="InterPro" id="IPR021463">
    <property type="entry name" value="Methyltransf_34"/>
</dbReference>
<reference evidence="2 3" key="1">
    <citation type="journal article" date="2024" name="IMA Fungus">
        <title>IMA Genome - F19 : A genome assembly and annotation guide to empower mycologists, including annotated draft genome sequences of Ceratocystis pirilliformis, Diaporthe australafricana, Fusarium ophioides, Paecilomyces lecythidis, and Sporothrix stenoceras.</title>
        <authorList>
            <person name="Aylward J."/>
            <person name="Wilson A.M."/>
            <person name="Visagie C.M."/>
            <person name="Spraker J."/>
            <person name="Barnes I."/>
            <person name="Buitendag C."/>
            <person name="Ceriani C."/>
            <person name="Del Mar Angel L."/>
            <person name="du Plessis D."/>
            <person name="Fuchs T."/>
            <person name="Gasser K."/>
            <person name="Kramer D."/>
            <person name="Li W."/>
            <person name="Munsamy K."/>
            <person name="Piso A."/>
            <person name="Price J.L."/>
            <person name="Sonnekus B."/>
            <person name="Thomas C."/>
            <person name="van der Nest A."/>
            <person name="van Dijk A."/>
            <person name="van Heerden A."/>
            <person name="van Vuuren N."/>
            <person name="Yilmaz N."/>
            <person name="Duong T.A."/>
            <person name="van der Merwe N.A."/>
            <person name="Wingfield M.J."/>
            <person name="Wingfield B.D."/>
        </authorList>
    </citation>
    <scope>NUCLEOTIDE SEQUENCE [LARGE SCALE GENOMIC DNA]</scope>
    <source>
        <strain evidence="2 3">CMW 18300</strain>
    </source>
</reference>
<feature type="compositionally biased region" description="Polar residues" evidence="1">
    <location>
        <begin position="49"/>
        <end position="58"/>
    </location>
</feature>
<protein>
    <recommendedName>
        <fullName evidence="4">25S rRNA (Uridine(2843)-N(3))-methyltransferase</fullName>
    </recommendedName>
</protein>
<keyword evidence="3" id="KW-1185">Reference proteome</keyword>
<comment type="caution">
    <text evidence="2">The sequence shown here is derived from an EMBL/GenBank/DDBJ whole genome shotgun (WGS) entry which is preliminary data.</text>
</comment>
<evidence type="ECO:0008006" key="4">
    <source>
        <dbReference type="Google" id="ProtNLM"/>
    </source>
</evidence>
<feature type="compositionally biased region" description="Basic and acidic residues" evidence="1">
    <location>
        <begin position="1"/>
        <end position="11"/>
    </location>
</feature>
<dbReference type="Proteomes" id="UP001583177">
    <property type="component" value="Unassembled WGS sequence"/>
</dbReference>
<dbReference type="EMBL" id="JAWRVE010000038">
    <property type="protein sequence ID" value="KAL1870226.1"/>
    <property type="molecule type" value="Genomic_DNA"/>
</dbReference>
<evidence type="ECO:0000313" key="3">
    <source>
        <dbReference type="Proteomes" id="UP001583177"/>
    </source>
</evidence>
<proteinExistence type="predicted"/>
<sequence length="426" mass="46618">MGKYDRKEKSQPKHGKPPDSGASRAPARITPGVPGWKGPGYIHKKKKPQQPSADSGSTMAEPPKLNHILPVELEQMMLDIFRNTFPASNDFEALKPTLQEIKDALFRRDFDTAFGRADFLEAYAIRWSPSRALGYAQLLAWIFEERADDVCIQQLVGGGDGQRPAKVICLGGGAAEILAFSGLLRHLRSSNAAGNPDLPSEDVSKDLQALAISEADSPPTLLDLNLIDTADWASVLSKLQACLEIPPTLSKYASAAARATNAPFLSPGVIKHTFTRTDALGLSTEDLRAAIGPDPALVTHLFTLNELYTASMPRTTSFLLRVTEAAPKGSLLLVVDSPGSYSETAIGNAKEGEEKKKYPMSWLMDYALVPKPKKKTTDGGDGDEGSACAWEKVMSEESVWYRLEQDLKYPVSLENMRFQIHMFKRV</sequence>
<name>A0ABR3X2Q2_9PEZI</name>
<dbReference type="Pfam" id="PF11312">
    <property type="entry name" value="Methyltransf_34"/>
    <property type="match status" value="1"/>
</dbReference>
<organism evidence="2 3">
    <name type="scientific">Diaporthe australafricana</name>
    <dbReference type="NCBI Taxonomy" id="127596"/>
    <lineage>
        <taxon>Eukaryota</taxon>
        <taxon>Fungi</taxon>
        <taxon>Dikarya</taxon>
        <taxon>Ascomycota</taxon>
        <taxon>Pezizomycotina</taxon>
        <taxon>Sordariomycetes</taxon>
        <taxon>Sordariomycetidae</taxon>
        <taxon>Diaporthales</taxon>
        <taxon>Diaporthaceae</taxon>
        <taxon>Diaporthe</taxon>
    </lineage>
</organism>